<accession>A0ABS4TL57</accession>
<evidence type="ECO:0000313" key="2">
    <source>
        <dbReference type="EMBL" id="MBP2325153.1"/>
    </source>
</evidence>
<organism evidence="2 3">
    <name type="scientific">Kibdelosporangium banguiense</name>
    <dbReference type="NCBI Taxonomy" id="1365924"/>
    <lineage>
        <taxon>Bacteria</taxon>
        <taxon>Bacillati</taxon>
        <taxon>Actinomycetota</taxon>
        <taxon>Actinomycetes</taxon>
        <taxon>Pseudonocardiales</taxon>
        <taxon>Pseudonocardiaceae</taxon>
        <taxon>Kibdelosporangium</taxon>
    </lineage>
</organism>
<dbReference type="Gene3D" id="1.20.120.450">
    <property type="entry name" value="dinb family like domain"/>
    <property type="match status" value="1"/>
</dbReference>
<dbReference type="Proteomes" id="UP001519332">
    <property type="component" value="Unassembled WGS sequence"/>
</dbReference>
<proteinExistence type="predicted"/>
<keyword evidence="3" id="KW-1185">Reference proteome</keyword>
<sequence>MDHCEECGFSYDLSTARQAGPAIRVAVEEMADILRNAKDLAIRTRPDVWSPLEYACHVRDVLLVQRERALSARRIENPSCPPMGRDERVDHDGYAEQTPEDVARQATDAAQLFTNVLDRLGDSDWARSLVYNFPEPTERSLEWLAVHTLHEVRHHLRDIRGQLA</sequence>
<feature type="domain" description="DinB-like" evidence="1">
    <location>
        <begin position="37"/>
        <end position="159"/>
    </location>
</feature>
<evidence type="ECO:0000313" key="3">
    <source>
        <dbReference type="Proteomes" id="UP001519332"/>
    </source>
</evidence>
<name>A0ABS4TL57_9PSEU</name>
<reference evidence="2 3" key="1">
    <citation type="submission" date="2021-03" db="EMBL/GenBank/DDBJ databases">
        <title>Sequencing the genomes of 1000 actinobacteria strains.</title>
        <authorList>
            <person name="Klenk H.-P."/>
        </authorList>
    </citation>
    <scope>NUCLEOTIDE SEQUENCE [LARGE SCALE GENOMIC DNA]</scope>
    <source>
        <strain evidence="2 3">DSM 46670</strain>
    </source>
</reference>
<dbReference type="InterPro" id="IPR034660">
    <property type="entry name" value="DinB/YfiT-like"/>
</dbReference>
<dbReference type="EMBL" id="JAGINW010000001">
    <property type="protein sequence ID" value="MBP2325153.1"/>
    <property type="molecule type" value="Genomic_DNA"/>
</dbReference>
<evidence type="ECO:0000259" key="1">
    <source>
        <dbReference type="Pfam" id="PF12867"/>
    </source>
</evidence>
<protein>
    <recommendedName>
        <fullName evidence="1">DinB-like domain-containing protein</fullName>
    </recommendedName>
</protein>
<dbReference type="Pfam" id="PF12867">
    <property type="entry name" value="DinB_2"/>
    <property type="match status" value="1"/>
</dbReference>
<comment type="caution">
    <text evidence="2">The sequence shown here is derived from an EMBL/GenBank/DDBJ whole genome shotgun (WGS) entry which is preliminary data.</text>
</comment>
<dbReference type="SUPFAM" id="SSF109854">
    <property type="entry name" value="DinB/YfiT-like putative metalloenzymes"/>
    <property type="match status" value="1"/>
</dbReference>
<gene>
    <name evidence="2" type="ORF">JOF56_005538</name>
</gene>
<dbReference type="InterPro" id="IPR024775">
    <property type="entry name" value="DinB-like"/>
</dbReference>
<dbReference type="RefSeq" id="WP_307855278.1">
    <property type="nucleotide sequence ID" value="NZ_JAGINW010000001.1"/>
</dbReference>